<feature type="transmembrane region" description="Helical" evidence="1">
    <location>
        <begin position="44"/>
        <end position="65"/>
    </location>
</feature>
<keyword evidence="1" id="KW-0812">Transmembrane</keyword>
<feature type="transmembrane region" description="Helical" evidence="1">
    <location>
        <begin position="387"/>
        <end position="408"/>
    </location>
</feature>
<proteinExistence type="predicted"/>
<protein>
    <submittedName>
        <fullName evidence="3">Uncharacterized protein</fullName>
    </submittedName>
</protein>
<evidence type="ECO:0000256" key="2">
    <source>
        <dbReference type="SAM" id="SignalP"/>
    </source>
</evidence>
<keyword evidence="2" id="KW-0732">Signal</keyword>
<name>A0A9P4URK3_9PEZI</name>
<feature type="signal peptide" evidence="2">
    <location>
        <begin position="1"/>
        <end position="20"/>
    </location>
</feature>
<gene>
    <name evidence="3" type="ORF">K431DRAFT_282272</name>
</gene>
<evidence type="ECO:0000313" key="3">
    <source>
        <dbReference type="EMBL" id="KAF2724004.1"/>
    </source>
</evidence>
<keyword evidence="1" id="KW-1133">Transmembrane helix</keyword>
<dbReference type="PANTHER" id="PTHR35043:SF7">
    <property type="entry name" value="TRANSCRIPTION FACTOR DOMAIN-CONTAINING PROTEIN"/>
    <property type="match status" value="1"/>
</dbReference>
<sequence length="434" mass="48121">MRYQQLLILSFLCMLTPVSGYSTFSPQCTLPEHSVNYVGGPNARGLLQILWTCMATIIACTYTVLYLELPETKGFWTNLWDDLKCAAITILAPEVVMVIAMLDLWDACQERRRFRAAFSDNEKPWTLTHILYANMGGFVYQVQPDLAKTYRFKQGESGHIAQVEGSAPITTITVRAAKIREAIQAGWIDSTPPLDKEEIMDKSKSNAFGKTVTLCQVTYFVVDIVARAAARLVVTQLEIAVCGFAFCSIITFLLSFQKPKGVATPSVLATGDLLETERMRDLVVGDSAPEPPRPGREGVVDDPEWHGRNGVAFSYLCAAISVPLGAIHLAAWDFDFPTPVDRWLWNGAALASTCVLPAGVLFLLALAELSKRNTRVSQGLQRVTERVRWQVFIPVLLVYVVARAIILVEVVRCLFYLPPGAYKTTWTSLLPHIG</sequence>
<feature type="chain" id="PRO_5040154562" evidence="2">
    <location>
        <begin position="21"/>
        <end position="434"/>
    </location>
</feature>
<keyword evidence="1" id="KW-0472">Membrane</keyword>
<feature type="transmembrane region" description="Helical" evidence="1">
    <location>
        <begin position="312"/>
        <end position="331"/>
    </location>
</feature>
<organism evidence="3 4">
    <name type="scientific">Polychaeton citri CBS 116435</name>
    <dbReference type="NCBI Taxonomy" id="1314669"/>
    <lineage>
        <taxon>Eukaryota</taxon>
        <taxon>Fungi</taxon>
        <taxon>Dikarya</taxon>
        <taxon>Ascomycota</taxon>
        <taxon>Pezizomycotina</taxon>
        <taxon>Dothideomycetes</taxon>
        <taxon>Dothideomycetidae</taxon>
        <taxon>Capnodiales</taxon>
        <taxon>Capnodiaceae</taxon>
        <taxon>Polychaeton</taxon>
    </lineage>
</organism>
<dbReference type="EMBL" id="MU003773">
    <property type="protein sequence ID" value="KAF2724004.1"/>
    <property type="molecule type" value="Genomic_DNA"/>
</dbReference>
<keyword evidence="4" id="KW-1185">Reference proteome</keyword>
<evidence type="ECO:0000313" key="4">
    <source>
        <dbReference type="Proteomes" id="UP000799441"/>
    </source>
</evidence>
<evidence type="ECO:0000256" key="1">
    <source>
        <dbReference type="SAM" id="Phobius"/>
    </source>
</evidence>
<dbReference type="PANTHER" id="PTHR35043">
    <property type="entry name" value="TRANSCRIPTION FACTOR DOMAIN-CONTAINING PROTEIN"/>
    <property type="match status" value="1"/>
</dbReference>
<dbReference type="Proteomes" id="UP000799441">
    <property type="component" value="Unassembled WGS sequence"/>
</dbReference>
<dbReference type="OrthoDB" id="9451547at2759"/>
<feature type="transmembrane region" description="Helical" evidence="1">
    <location>
        <begin position="343"/>
        <end position="366"/>
    </location>
</feature>
<dbReference type="AlphaFoldDB" id="A0A9P4URK3"/>
<comment type="caution">
    <text evidence="3">The sequence shown here is derived from an EMBL/GenBank/DDBJ whole genome shotgun (WGS) entry which is preliminary data.</text>
</comment>
<feature type="transmembrane region" description="Helical" evidence="1">
    <location>
        <begin position="237"/>
        <end position="256"/>
    </location>
</feature>
<accession>A0A9P4URK3</accession>
<reference evidence="3" key="1">
    <citation type="journal article" date="2020" name="Stud. Mycol.">
        <title>101 Dothideomycetes genomes: a test case for predicting lifestyles and emergence of pathogens.</title>
        <authorList>
            <person name="Haridas S."/>
            <person name="Albert R."/>
            <person name="Binder M."/>
            <person name="Bloem J."/>
            <person name="Labutti K."/>
            <person name="Salamov A."/>
            <person name="Andreopoulos B."/>
            <person name="Baker S."/>
            <person name="Barry K."/>
            <person name="Bills G."/>
            <person name="Bluhm B."/>
            <person name="Cannon C."/>
            <person name="Castanera R."/>
            <person name="Culley D."/>
            <person name="Daum C."/>
            <person name="Ezra D."/>
            <person name="Gonzalez J."/>
            <person name="Henrissat B."/>
            <person name="Kuo A."/>
            <person name="Liang C."/>
            <person name="Lipzen A."/>
            <person name="Lutzoni F."/>
            <person name="Magnuson J."/>
            <person name="Mondo S."/>
            <person name="Nolan M."/>
            <person name="Ohm R."/>
            <person name="Pangilinan J."/>
            <person name="Park H.-J."/>
            <person name="Ramirez L."/>
            <person name="Alfaro M."/>
            <person name="Sun H."/>
            <person name="Tritt A."/>
            <person name="Yoshinaga Y."/>
            <person name="Zwiers L.-H."/>
            <person name="Turgeon B."/>
            <person name="Goodwin S."/>
            <person name="Spatafora J."/>
            <person name="Crous P."/>
            <person name="Grigoriev I."/>
        </authorList>
    </citation>
    <scope>NUCLEOTIDE SEQUENCE</scope>
    <source>
        <strain evidence="3">CBS 116435</strain>
    </source>
</reference>